<accession>A0A1S4AX73</accession>
<organism evidence="2 3">
    <name type="scientific">Nicotiana tabacum</name>
    <name type="common">Common tobacco</name>
    <dbReference type="NCBI Taxonomy" id="4097"/>
    <lineage>
        <taxon>Eukaryota</taxon>
        <taxon>Viridiplantae</taxon>
        <taxon>Streptophyta</taxon>
        <taxon>Embryophyta</taxon>
        <taxon>Tracheophyta</taxon>
        <taxon>Spermatophyta</taxon>
        <taxon>Magnoliopsida</taxon>
        <taxon>eudicotyledons</taxon>
        <taxon>Gunneridae</taxon>
        <taxon>Pentapetalae</taxon>
        <taxon>asterids</taxon>
        <taxon>lamiids</taxon>
        <taxon>Solanales</taxon>
        <taxon>Solanaceae</taxon>
        <taxon>Nicotianoideae</taxon>
        <taxon>Nicotianeae</taxon>
        <taxon>Nicotiana</taxon>
    </lineage>
</organism>
<dbReference type="InterPro" id="IPR016181">
    <property type="entry name" value="Acyl_CoA_acyltransferase"/>
</dbReference>
<dbReference type="STRING" id="4097.A0A1S4AX73"/>
<dbReference type="InterPro" id="IPR000182">
    <property type="entry name" value="GNAT_dom"/>
</dbReference>
<dbReference type="Pfam" id="PF00583">
    <property type="entry name" value="Acetyltransf_1"/>
    <property type="match status" value="1"/>
</dbReference>
<evidence type="ECO:0000259" key="1">
    <source>
        <dbReference type="PROSITE" id="PS51186"/>
    </source>
</evidence>
<dbReference type="PaxDb" id="4097-A0A1S4AX73"/>
<dbReference type="Proteomes" id="UP000790787">
    <property type="component" value="Chromosome 9"/>
</dbReference>
<dbReference type="Gene3D" id="3.40.630.30">
    <property type="match status" value="1"/>
</dbReference>
<reference evidence="2" key="1">
    <citation type="journal article" date="2014" name="Nat. Commun.">
        <title>The tobacco genome sequence and its comparison with those of tomato and potato.</title>
        <authorList>
            <person name="Sierro N."/>
            <person name="Battey J.N."/>
            <person name="Ouadi S."/>
            <person name="Bakaher N."/>
            <person name="Bovet L."/>
            <person name="Willig A."/>
            <person name="Goepfert S."/>
            <person name="Peitsch M.C."/>
            <person name="Ivanov N.V."/>
        </authorList>
    </citation>
    <scope>NUCLEOTIDE SEQUENCE [LARGE SCALE GENOMIC DNA]</scope>
</reference>
<sequence>MAILITPFSYSPQASSLYLSSKLHNTNISSTYGYNSSTPLRSFVICSSQQLSQQNQQISPPTPQPILIDKSILSISEAKSENELWAASCLRVRTFYDFQHDTLNTEDHTKYLTEREFEALTERIAGKRVGFGRVSCVNATLPFSKVSNVAYDLSTSCKFSQDNVELVVVGTLDINQCIRLPDEITGMKPKGIGADFARGYVSNVCVAKEMQRNGLGCALISKAKMVAKDMGISDLYVHVAIDNEPAKKLYMKCGFVYENEEPAWQARFLDRPRRLLLWTDLSSS</sequence>
<dbReference type="CDD" id="cd04301">
    <property type="entry name" value="NAT_SF"/>
    <property type="match status" value="1"/>
</dbReference>
<keyword evidence="2" id="KW-1185">Reference proteome</keyword>
<proteinExistence type="predicted"/>
<dbReference type="OMA" id="TGMKPEG"/>
<dbReference type="GO" id="GO:0016747">
    <property type="term" value="F:acyltransferase activity, transferring groups other than amino-acyl groups"/>
    <property type="evidence" value="ECO:0007669"/>
    <property type="project" value="InterPro"/>
</dbReference>
<dbReference type="AlphaFoldDB" id="A0A1S4AX73"/>
<dbReference type="PANTHER" id="PTHR47876">
    <property type="entry name" value="OS08G0260000 PROTEIN"/>
    <property type="match status" value="1"/>
</dbReference>
<dbReference type="OrthoDB" id="41532at2759"/>
<evidence type="ECO:0000313" key="3">
    <source>
        <dbReference type="RefSeq" id="XP_016481220.1"/>
    </source>
</evidence>
<dbReference type="RefSeq" id="XP_016481220.1">
    <property type="nucleotide sequence ID" value="XM_016625734.2"/>
</dbReference>
<dbReference type="KEGG" id="nta:107802269"/>
<reference evidence="3" key="2">
    <citation type="submission" date="2025-08" db="UniProtKB">
        <authorList>
            <consortium name="RefSeq"/>
        </authorList>
    </citation>
    <scope>IDENTIFICATION</scope>
    <source>
        <tissue evidence="3">Leaf</tissue>
    </source>
</reference>
<dbReference type="PANTHER" id="PTHR47876:SF2">
    <property type="entry name" value="GCN5-RELATED N-ACETYLTRANSFERASE 7, CHLOROPLASTIC"/>
    <property type="match status" value="1"/>
</dbReference>
<feature type="domain" description="N-acetyltransferase" evidence="1">
    <location>
        <begin position="198"/>
        <end position="274"/>
    </location>
</feature>
<dbReference type="PROSITE" id="PS51186">
    <property type="entry name" value="GNAT"/>
    <property type="match status" value="1"/>
</dbReference>
<name>A0A1S4AX73_TOBAC</name>
<protein>
    <submittedName>
        <fullName evidence="3">GCN5-related N-acetyltransferase 7, chloroplastic</fullName>
    </submittedName>
</protein>
<dbReference type="GO" id="GO:0009507">
    <property type="term" value="C:chloroplast"/>
    <property type="evidence" value="ECO:0000318"/>
    <property type="project" value="GO_Central"/>
</dbReference>
<dbReference type="RefSeq" id="XP_016481220.1">
    <property type="nucleotide sequence ID" value="XM_016625734.1"/>
</dbReference>
<gene>
    <name evidence="3" type="primary">LOC107802269</name>
</gene>
<dbReference type="SUPFAM" id="SSF55729">
    <property type="entry name" value="Acyl-CoA N-acyltransferases (Nat)"/>
    <property type="match status" value="1"/>
</dbReference>
<evidence type="ECO:0000313" key="2">
    <source>
        <dbReference type="Proteomes" id="UP000790787"/>
    </source>
</evidence>
<dbReference type="GeneID" id="107802269"/>